<evidence type="ECO:0000256" key="1">
    <source>
        <dbReference type="SAM" id="MobiDB-lite"/>
    </source>
</evidence>
<gene>
    <name evidence="2" type="ORF">MA16_Dca002208</name>
</gene>
<proteinExistence type="predicted"/>
<name>A0A2I0VZV7_9ASPA</name>
<evidence type="ECO:0000313" key="2">
    <source>
        <dbReference type="EMBL" id="PKU68940.1"/>
    </source>
</evidence>
<feature type="compositionally biased region" description="Polar residues" evidence="1">
    <location>
        <begin position="313"/>
        <end position="324"/>
    </location>
</feature>
<accession>A0A2I0VZV7</accession>
<organism evidence="2 3">
    <name type="scientific">Dendrobium catenatum</name>
    <dbReference type="NCBI Taxonomy" id="906689"/>
    <lineage>
        <taxon>Eukaryota</taxon>
        <taxon>Viridiplantae</taxon>
        <taxon>Streptophyta</taxon>
        <taxon>Embryophyta</taxon>
        <taxon>Tracheophyta</taxon>
        <taxon>Spermatophyta</taxon>
        <taxon>Magnoliopsida</taxon>
        <taxon>Liliopsida</taxon>
        <taxon>Asparagales</taxon>
        <taxon>Orchidaceae</taxon>
        <taxon>Epidendroideae</taxon>
        <taxon>Malaxideae</taxon>
        <taxon>Dendrobiinae</taxon>
        <taxon>Dendrobium</taxon>
    </lineage>
</organism>
<dbReference type="Proteomes" id="UP000233837">
    <property type="component" value="Unassembled WGS sequence"/>
</dbReference>
<protein>
    <submittedName>
        <fullName evidence="2">Uncharacterized protein</fullName>
    </submittedName>
</protein>
<dbReference type="EMBL" id="KZ503041">
    <property type="protein sequence ID" value="PKU68940.1"/>
    <property type="molecule type" value="Genomic_DNA"/>
</dbReference>
<keyword evidence="3" id="KW-1185">Reference proteome</keyword>
<reference evidence="2 3" key="2">
    <citation type="journal article" date="2017" name="Nature">
        <title>The Apostasia genome and the evolution of orchids.</title>
        <authorList>
            <person name="Zhang G.Q."/>
            <person name="Liu K.W."/>
            <person name="Li Z."/>
            <person name="Lohaus R."/>
            <person name="Hsiao Y.Y."/>
            <person name="Niu S.C."/>
            <person name="Wang J.Y."/>
            <person name="Lin Y.C."/>
            <person name="Xu Q."/>
            <person name="Chen L.J."/>
            <person name="Yoshida K."/>
            <person name="Fujiwara S."/>
            <person name="Wang Z.W."/>
            <person name="Zhang Y.Q."/>
            <person name="Mitsuda N."/>
            <person name="Wang M."/>
            <person name="Liu G.H."/>
            <person name="Pecoraro L."/>
            <person name="Huang H.X."/>
            <person name="Xiao X.J."/>
            <person name="Lin M."/>
            <person name="Wu X.Y."/>
            <person name="Wu W.L."/>
            <person name="Chen Y.Y."/>
            <person name="Chang S.B."/>
            <person name="Sakamoto S."/>
            <person name="Ohme-Takagi M."/>
            <person name="Yagi M."/>
            <person name="Zeng S.J."/>
            <person name="Shen C.Y."/>
            <person name="Yeh C.M."/>
            <person name="Luo Y.B."/>
            <person name="Tsai W.C."/>
            <person name="Van de Peer Y."/>
            <person name="Liu Z.J."/>
        </authorList>
    </citation>
    <scope>NUCLEOTIDE SEQUENCE [LARGE SCALE GENOMIC DNA]</scope>
    <source>
        <tissue evidence="2">The whole plant</tissue>
    </source>
</reference>
<evidence type="ECO:0000313" key="3">
    <source>
        <dbReference type="Proteomes" id="UP000233837"/>
    </source>
</evidence>
<dbReference type="AlphaFoldDB" id="A0A2I0VZV7"/>
<reference evidence="2 3" key="1">
    <citation type="journal article" date="2016" name="Sci. Rep.">
        <title>The Dendrobium catenatum Lindl. genome sequence provides insights into polysaccharide synthase, floral development and adaptive evolution.</title>
        <authorList>
            <person name="Zhang G.Q."/>
            <person name="Xu Q."/>
            <person name="Bian C."/>
            <person name="Tsai W.C."/>
            <person name="Yeh C.M."/>
            <person name="Liu K.W."/>
            <person name="Yoshida K."/>
            <person name="Zhang L.S."/>
            <person name="Chang S.B."/>
            <person name="Chen F."/>
            <person name="Shi Y."/>
            <person name="Su Y.Y."/>
            <person name="Zhang Y.Q."/>
            <person name="Chen L.J."/>
            <person name="Yin Y."/>
            <person name="Lin M."/>
            <person name="Huang H."/>
            <person name="Deng H."/>
            <person name="Wang Z.W."/>
            <person name="Zhu S.L."/>
            <person name="Zhao X."/>
            <person name="Deng C."/>
            <person name="Niu S.C."/>
            <person name="Huang J."/>
            <person name="Wang M."/>
            <person name="Liu G.H."/>
            <person name="Yang H.J."/>
            <person name="Xiao X.J."/>
            <person name="Hsiao Y.Y."/>
            <person name="Wu W.L."/>
            <person name="Chen Y.Y."/>
            <person name="Mitsuda N."/>
            <person name="Ohme-Takagi M."/>
            <person name="Luo Y.B."/>
            <person name="Van de Peer Y."/>
            <person name="Liu Z.J."/>
        </authorList>
    </citation>
    <scope>NUCLEOTIDE SEQUENCE [LARGE SCALE GENOMIC DNA]</scope>
    <source>
        <tissue evidence="2">The whole plant</tissue>
    </source>
</reference>
<sequence>MLDSKGRLSFKRISPFRILESPLIIREGDLNARQKPLPISGKGKGVISSLNDKPNPLSAIISGANDKEASSSGGSFAKILKKDIDPINSSKMDNSNIMGTYALTPTKDTESPQDADLLGAHKLEFELKNFGSQDNVTESVIKFPSTTLEDFESNDSPGSKHVLFKELQALGLVKELPRRKIAELKVKNDLKGEKGKGKGEERAMVDEVDEDDTIDSTKHLMTLERKSLEKIRYYAITRRVRKDIARDYEGGSVKSGDRWRRLTTASDEQRRRATGKAVEVREWKETNDGQRVRVREIGLLPEEVPSVLTLMTSGRRPTTASGSFNVRPGPAPSRNYSQLDVGLSTPAFGDSDQDAKMRFKRDHVHADCNFPSTPGSKNYSIEDVVPKTYGSLAAKCGDSEIYENNHVKEPVKVLEEKDLVIGQSLAAHVKEPSENMNKDLGTSTIDFGDMKGTDVVESQNNLDLQTAVGTVNGMDPNSWEIFSTKNKFYELNAIVEEGEIVDVEMSPGNYVIKEAKCCVDKMNLDGGLKDELNIVDGNSSTF</sequence>
<feature type="region of interest" description="Disordered" evidence="1">
    <location>
        <begin position="313"/>
        <end position="332"/>
    </location>
</feature>